<dbReference type="AlphaFoldDB" id="A0ABD8B263"/>
<evidence type="ECO:0000313" key="2">
    <source>
        <dbReference type="EMBL" id="WWP23849.1"/>
    </source>
</evidence>
<proteinExistence type="predicted"/>
<dbReference type="SUPFAM" id="SSF53187">
    <property type="entry name" value="Zn-dependent exopeptidases"/>
    <property type="match status" value="1"/>
</dbReference>
<evidence type="ECO:0000313" key="3">
    <source>
        <dbReference type="Proteomes" id="UP001364764"/>
    </source>
</evidence>
<organism evidence="2 3">
    <name type="scientific">Paenibacillus amylolyticus</name>
    <dbReference type="NCBI Taxonomy" id="1451"/>
    <lineage>
        <taxon>Bacteria</taxon>
        <taxon>Bacillati</taxon>
        <taxon>Bacillota</taxon>
        <taxon>Bacilli</taxon>
        <taxon>Bacillales</taxon>
        <taxon>Paenibacillaceae</taxon>
        <taxon>Paenibacillus</taxon>
    </lineage>
</organism>
<accession>A0ABD8B263</accession>
<geneLocation type="plasmid" evidence="2 3">
    <name>pY5S7-1</name>
</geneLocation>
<reference evidence="2 3" key="1">
    <citation type="submission" date="2024-02" db="EMBL/GenBank/DDBJ databases">
        <title>Complete sequences of two Paenibacillus sp. strains and one Lysinibacillus strain isolated from the environment on STAA medium highlight biotechnological potential.</title>
        <authorList>
            <person name="Attere S.A."/>
            <person name="Piche L.C."/>
            <person name="Intertaglia L."/>
            <person name="Lami R."/>
            <person name="Charette S.J."/>
            <person name="Vincent A.T."/>
        </authorList>
    </citation>
    <scope>NUCLEOTIDE SEQUENCE [LARGE SCALE GENOMIC DNA]</scope>
    <source>
        <strain evidence="2 3">Y5S-7</strain>
        <plasmid evidence="2 3">pY5S7-1</plasmid>
    </source>
</reference>
<name>A0ABD8B263_PAEAM</name>
<dbReference type="GeneID" id="93480026"/>
<dbReference type="Gene3D" id="3.40.630.10">
    <property type="entry name" value="Zn peptidases"/>
    <property type="match status" value="1"/>
</dbReference>
<keyword evidence="2" id="KW-0614">Plasmid</keyword>
<protein>
    <submittedName>
        <fullName evidence="2">M28 family peptidase</fullName>
    </submittedName>
</protein>
<dbReference type="EMBL" id="CP145893">
    <property type="protein sequence ID" value="WWP23849.1"/>
    <property type="molecule type" value="Genomic_DNA"/>
</dbReference>
<dbReference type="RefSeq" id="WP_338709033.1">
    <property type="nucleotide sequence ID" value="NZ_CP145893.1"/>
</dbReference>
<feature type="domain" description="Peptidase M28" evidence="1">
    <location>
        <begin position="15"/>
        <end position="168"/>
    </location>
</feature>
<dbReference type="InterPro" id="IPR007484">
    <property type="entry name" value="Peptidase_M28"/>
</dbReference>
<gene>
    <name evidence="2" type="ORF">V6668_31135</name>
</gene>
<dbReference type="Pfam" id="PF04389">
    <property type="entry name" value="Peptidase_M28"/>
    <property type="match status" value="1"/>
</dbReference>
<sequence>MFIGVQGSAHSYRPVLFFNAEESGLVGSNVYASMLKATGAPVKAAVCIDMIGFNSDNNHLFEIHEGHNDEDIRNASVSIAQTIANNAVRVPSMSSPQCYQGTSTVNNPDRTVFDGAIGRSDHASFHQQGYAVVVFEDFFINMPSEPVDDPNPNYHQASDLIIDASYGSNITNVLANAVLELARN</sequence>
<dbReference type="Proteomes" id="UP001364764">
    <property type="component" value="Plasmid pY5S7-1"/>
</dbReference>
<evidence type="ECO:0000259" key="1">
    <source>
        <dbReference type="Pfam" id="PF04389"/>
    </source>
</evidence>